<feature type="compositionally biased region" description="Polar residues" evidence="1">
    <location>
        <begin position="403"/>
        <end position="427"/>
    </location>
</feature>
<dbReference type="InterPro" id="IPR035969">
    <property type="entry name" value="Rab-GAP_TBC_sf"/>
</dbReference>
<dbReference type="InterPro" id="IPR050302">
    <property type="entry name" value="Rab_GAP_TBC_domain"/>
</dbReference>
<feature type="compositionally biased region" description="Polar residues" evidence="1">
    <location>
        <begin position="770"/>
        <end position="781"/>
    </location>
</feature>
<dbReference type="SMART" id="SM00164">
    <property type="entry name" value="TBC"/>
    <property type="match status" value="1"/>
</dbReference>
<sequence length="781" mass="83154">MDTPAAVFQMLKGFVAPKNDPNDLSVIDLQVGRQVHRNVPGNMRTELWLSVLHRGRIGDGYAAQYRSMLAKGVSEEVYSDIEKDVGRTFPGHPRFSTIDGQRALLNVLQAYAALDAEVNYCQGMNFLAALMLTWLPREAEAFGALVLVMQDRGLRELYKADMQMLQARLWQVGKLMPQKLAKHMENHLAIPVLYASSWLLTAFASDFPIFFSSRVMDIILTDRYVVAIMKVVVGILQRCEARLLEMTDMEKMVAFLRTEVPQWRHDALQELLTAALASEWTPKQALTLERTENVESVVDAVQRVASHLPQDDEADSEAEHAEDPPGLQKKESKLASFSWASRLSGTSSSGASLANPGLLQSLTGTIAGLPAMLSDAAHSVHTNVSSNIGDLLGLSDEKEPHATSAQPPCCATSQLGNKNPQGSENAAQETDAIGEYLAALSLAASNSSADAPALVKRLNSSVLDPTLSAGGDGSVGSPYSHAFSSATAGSEKPARSAGSQKAAGTSATGASPHAISSLGASSAAASRDFGADSPASGSGVAAGSFSPSKYTGSMPSSPFTADELSDHFLDTVDQPHFHPEQTGHGLSGQEGSLNRPSGGSLAGRQSLGGPSESFTSWGSFHGMEEPNSSAGGLQHKRDGSRLSQGSAKGSMTAHVPQTDHQEDEAPGRHTGDTELAGDGNSPAEALEGQETASGDFIDTAVPGQDDEHHSIGEDPFRKAHQHECPLQNECGQQVHAPEAKRGKRPSLTHWEQQQLSGFAVGDADRKQTEPMRTTLSLQKAR</sequence>
<evidence type="ECO:0000313" key="3">
    <source>
        <dbReference type="EMBL" id="CAK0785088.1"/>
    </source>
</evidence>
<feature type="domain" description="Rab-GAP TBC" evidence="2">
    <location>
        <begin position="38"/>
        <end position="223"/>
    </location>
</feature>
<dbReference type="PANTHER" id="PTHR47219">
    <property type="entry name" value="RAB GTPASE-ACTIVATING PROTEIN 1-LIKE"/>
    <property type="match status" value="1"/>
</dbReference>
<feature type="compositionally biased region" description="Polar residues" evidence="1">
    <location>
        <begin position="497"/>
        <end position="509"/>
    </location>
</feature>
<dbReference type="EMBL" id="CAUYUE010000011">
    <property type="protein sequence ID" value="CAK0785088.1"/>
    <property type="molecule type" value="Genomic_DNA"/>
</dbReference>
<feature type="compositionally biased region" description="Basic and acidic residues" evidence="1">
    <location>
        <begin position="317"/>
        <end position="332"/>
    </location>
</feature>
<dbReference type="InterPro" id="IPR000195">
    <property type="entry name" value="Rab-GAP-TBC_dom"/>
</dbReference>
<feature type="region of interest" description="Disordered" evidence="1">
    <location>
        <begin position="482"/>
        <end position="686"/>
    </location>
</feature>
<feature type="compositionally biased region" description="Basic and acidic residues" evidence="1">
    <location>
        <begin position="657"/>
        <end position="672"/>
    </location>
</feature>
<feature type="compositionally biased region" description="Basic and acidic residues" evidence="1">
    <location>
        <begin position="564"/>
        <end position="581"/>
    </location>
</feature>
<feature type="compositionally biased region" description="Polar residues" evidence="1">
    <location>
        <begin position="549"/>
        <end position="559"/>
    </location>
</feature>
<organism evidence="3 4">
    <name type="scientific">Coccomyxa viridis</name>
    <dbReference type="NCBI Taxonomy" id="1274662"/>
    <lineage>
        <taxon>Eukaryota</taxon>
        <taxon>Viridiplantae</taxon>
        <taxon>Chlorophyta</taxon>
        <taxon>core chlorophytes</taxon>
        <taxon>Trebouxiophyceae</taxon>
        <taxon>Trebouxiophyceae incertae sedis</taxon>
        <taxon>Coccomyxaceae</taxon>
        <taxon>Coccomyxa</taxon>
    </lineage>
</organism>
<dbReference type="Gene3D" id="1.10.8.270">
    <property type="entry name" value="putative rabgap domain of human tbc1 domain family member 14 like domains"/>
    <property type="match status" value="1"/>
</dbReference>
<reference evidence="3 4" key="1">
    <citation type="submission" date="2023-10" db="EMBL/GenBank/DDBJ databases">
        <authorList>
            <person name="Maclean D."/>
            <person name="Macfadyen A."/>
        </authorList>
    </citation>
    <scope>NUCLEOTIDE SEQUENCE [LARGE SCALE GENOMIC DNA]</scope>
</reference>
<dbReference type="AlphaFoldDB" id="A0AAV1ICK7"/>
<accession>A0AAV1ICK7</accession>
<feature type="region of interest" description="Disordered" evidence="1">
    <location>
        <begin position="391"/>
        <end position="427"/>
    </location>
</feature>
<dbReference type="Proteomes" id="UP001314263">
    <property type="component" value="Unassembled WGS sequence"/>
</dbReference>
<protein>
    <recommendedName>
        <fullName evidence="2">Rab-GAP TBC domain-containing protein</fullName>
    </recommendedName>
</protein>
<feature type="compositionally biased region" description="Low complexity" evidence="1">
    <location>
        <begin position="514"/>
        <end position="548"/>
    </location>
</feature>
<dbReference type="PROSITE" id="PS50086">
    <property type="entry name" value="TBC_RABGAP"/>
    <property type="match status" value="1"/>
</dbReference>
<dbReference type="Pfam" id="PF00566">
    <property type="entry name" value="RabGAP-TBC"/>
    <property type="match status" value="1"/>
</dbReference>
<dbReference type="Gene3D" id="1.10.472.80">
    <property type="entry name" value="Ypt/Rab-GAP domain of gyp1p, domain 3"/>
    <property type="match status" value="1"/>
</dbReference>
<dbReference type="SUPFAM" id="SSF47923">
    <property type="entry name" value="Ypt/Rab-GAP domain of gyp1p"/>
    <property type="match status" value="2"/>
</dbReference>
<proteinExistence type="predicted"/>
<name>A0AAV1ICK7_9CHLO</name>
<feature type="region of interest" description="Disordered" evidence="1">
    <location>
        <begin position="308"/>
        <end position="332"/>
    </location>
</feature>
<evidence type="ECO:0000256" key="1">
    <source>
        <dbReference type="SAM" id="MobiDB-lite"/>
    </source>
</evidence>
<comment type="caution">
    <text evidence="3">The sequence shown here is derived from an EMBL/GenBank/DDBJ whole genome shotgun (WGS) entry which is preliminary data.</text>
</comment>
<evidence type="ECO:0000259" key="2">
    <source>
        <dbReference type="PROSITE" id="PS50086"/>
    </source>
</evidence>
<evidence type="ECO:0000313" key="4">
    <source>
        <dbReference type="Proteomes" id="UP001314263"/>
    </source>
</evidence>
<feature type="region of interest" description="Disordered" evidence="1">
    <location>
        <begin position="755"/>
        <end position="781"/>
    </location>
</feature>
<gene>
    <name evidence="3" type="ORF">CVIRNUC_008294</name>
</gene>
<keyword evidence="4" id="KW-1185">Reference proteome</keyword>